<dbReference type="PANTHER" id="PTHR33175">
    <property type="entry name" value="DNA-BINDING PROTEIN HU"/>
    <property type="match status" value="1"/>
</dbReference>
<accession>A0A2Z6IL78</accession>
<dbReference type="GO" id="GO:0005829">
    <property type="term" value="C:cytosol"/>
    <property type="evidence" value="ECO:0007669"/>
    <property type="project" value="TreeGrafter"/>
</dbReference>
<dbReference type="Proteomes" id="UP000280188">
    <property type="component" value="Chromosome"/>
</dbReference>
<dbReference type="KEGG" id="afj:AFERRID_10030"/>
<dbReference type="InterPro" id="IPR010992">
    <property type="entry name" value="IHF-like_DNA-bd_dom_sf"/>
</dbReference>
<evidence type="ECO:0000256" key="3">
    <source>
        <dbReference type="ARBA" id="ARBA00023125"/>
    </source>
</evidence>
<evidence type="ECO:0000256" key="4">
    <source>
        <dbReference type="RuleBase" id="RU003939"/>
    </source>
</evidence>
<keyword evidence="2" id="KW-0226">DNA condensation</keyword>
<dbReference type="GO" id="GO:0030261">
    <property type="term" value="P:chromosome condensation"/>
    <property type="evidence" value="ECO:0007669"/>
    <property type="project" value="UniProtKB-KW"/>
</dbReference>
<dbReference type="Gene3D" id="4.10.520.10">
    <property type="entry name" value="IHF-like DNA-binding proteins"/>
    <property type="match status" value="1"/>
</dbReference>
<dbReference type="InterPro" id="IPR000119">
    <property type="entry name" value="Hist_DNA-bd"/>
</dbReference>
<protein>
    <submittedName>
        <fullName evidence="5">DNA-binding protein HU</fullName>
    </submittedName>
</protein>
<keyword evidence="6" id="KW-1185">Reference proteome</keyword>
<dbReference type="PANTHER" id="PTHR33175:SF3">
    <property type="entry name" value="DNA-BINDING PROTEIN HU-BETA"/>
    <property type="match status" value="1"/>
</dbReference>
<dbReference type="SUPFAM" id="SSF47729">
    <property type="entry name" value="IHF-like DNA-binding proteins"/>
    <property type="match status" value="1"/>
</dbReference>
<dbReference type="GO" id="GO:0003677">
    <property type="term" value="F:DNA binding"/>
    <property type="evidence" value="ECO:0007669"/>
    <property type="project" value="UniProtKB-KW"/>
</dbReference>
<dbReference type="EMBL" id="AP018795">
    <property type="protein sequence ID" value="BBF64785.1"/>
    <property type="molecule type" value="Genomic_DNA"/>
</dbReference>
<evidence type="ECO:0000313" key="5">
    <source>
        <dbReference type="EMBL" id="BBF64785.1"/>
    </source>
</evidence>
<reference evidence="5 6" key="1">
    <citation type="journal article" date="2018" name="Microbiol. Resour. Announc.">
        <title>Complete Genome Sequence of Acidithiobacillus ferridurans JCM 18981.</title>
        <authorList>
            <person name="Miyauchi T."/>
            <person name="Kouzuma A."/>
            <person name="Abe T."/>
            <person name="Watanabe K."/>
        </authorList>
    </citation>
    <scope>NUCLEOTIDE SEQUENCE [LARGE SCALE GENOMIC DNA]</scope>
    <source>
        <strain evidence="6">ATCC 33020 / DSM 29468 / JCM 18981 / 11Fe</strain>
    </source>
</reference>
<dbReference type="RefSeq" id="WP_126604507.1">
    <property type="nucleotide sequence ID" value="NZ_AP018795.1"/>
</dbReference>
<dbReference type="AlphaFoldDB" id="A0A2Z6IL78"/>
<evidence type="ECO:0000256" key="2">
    <source>
        <dbReference type="ARBA" id="ARBA00023067"/>
    </source>
</evidence>
<gene>
    <name evidence="5" type="ORF">AFERRID_10030</name>
</gene>
<evidence type="ECO:0000256" key="1">
    <source>
        <dbReference type="ARBA" id="ARBA00010529"/>
    </source>
</evidence>
<dbReference type="SMART" id="SM00411">
    <property type="entry name" value="BHL"/>
    <property type="match status" value="1"/>
</dbReference>
<evidence type="ECO:0000313" key="6">
    <source>
        <dbReference type="Proteomes" id="UP000280188"/>
    </source>
</evidence>
<organism evidence="5 6">
    <name type="scientific">Acidithiobacillus ferridurans</name>
    <dbReference type="NCBI Taxonomy" id="1232575"/>
    <lineage>
        <taxon>Bacteria</taxon>
        <taxon>Pseudomonadati</taxon>
        <taxon>Pseudomonadota</taxon>
        <taxon>Acidithiobacillia</taxon>
        <taxon>Acidithiobacillales</taxon>
        <taxon>Acidithiobacillaceae</taxon>
        <taxon>Acidithiobacillus</taxon>
    </lineage>
</organism>
<proteinExistence type="inferred from homology"/>
<keyword evidence="3 5" id="KW-0238">DNA-binding</keyword>
<name>A0A2Z6IL78_ACIFI</name>
<dbReference type="Pfam" id="PF00216">
    <property type="entry name" value="Bac_DNA_binding"/>
    <property type="match status" value="1"/>
</dbReference>
<sequence length="93" mass="9842">MTKTEFVAAVAGTHGISKKDAHEAVDSVVSALAQALIDGESLNLPGFGTFSLKERAARPGHHPATGERIQISAKRSVHFKAAGCLQRKIPQPQ</sequence>
<dbReference type="CDD" id="cd13831">
    <property type="entry name" value="HU"/>
    <property type="match status" value="1"/>
</dbReference>
<dbReference type="PRINTS" id="PR01727">
    <property type="entry name" value="DNABINDINGHU"/>
</dbReference>
<comment type="similarity">
    <text evidence="1 4">Belongs to the bacterial histone-like protein family.</text>
</comment>
<dbReference type="GO" id="GO:0030527">
    <property type="term" value="F:structural constituent of chromatin"/>
    <property type="evidence" value="ECO:0007669"/>
    <property type="project" value="InterPro"/>
</dbReference>